<evidence type="ECO:0000256" key="1">
    <source>
        <dbReference type="ARBA" id="ARBA00008966"/>
    </source>
</evidence>
<evidence type="ECO:0000259" key="5">
    <source>
        <dbReference type="Pfam" id="PF13339"/>
    </source>
</evidence>
<feature type="compositionally biased region" description="Basic and acidic residues" evidence="3">
    <location>
        <begin position="46"/>
        <end position="62"/>
    </location>
</feature>
<comment type="caution">
    <text evidence="6">The sequence shown here is derived from an EMBL/GenBank/DDBJ whole genome shotgun (WGS) entry which is preliminary data.</text>
</comment>
<feature type="compositionally biased region" description="Acidic residues" evidence="3">
    <location>
        <begin position="83"/>
        <end position="98"/>
    </location>
</feature>
<name>A0ABR0KDK1_9EURO</name>
<dbReference type="InterPro" id="IPR039223">
    <property type="entry name" value="AATF/Bfr2"/>
</dbReference>
<feature type="domain" description="AATF leucine zipper-containing" evidence="5">
    <location>
        <begin position="198"/>
        <end position="323"/>
    </location>
</feature>
<dbReference type="InterPro" id="IPR025160">
    <property type="entry name" value="AATF"/>
</dbReference>
<dbReference type="Pfam" id="PF13339">
    <property type="entry name" value="AATF-Che1"/>
    <property type="match status" value="1"/>
</dbReference>
<evidence type="ECO:0000313" key="6">
    <source>
        <dbReference type="EMBL" id="KAK5093784.1"/>
    </source>
</evidence>
<dbReference type="EMBL" id="JAVRRG010000039">
    <property type="protein sequence ID" value="KAK5093784.1"/>
    <property type="molecule type" value="Genomic_DNA"/>
</dbReference>
<proteinExistence type="inferred from homology"/>
<feature type="compositionally biased region" description="Acidic residues" evidence="3">
    <location>
        <begin position="22"/>
        <end position="32"/>
    </location>
</feature>
<accession>A0ABR0KDK1</accession>
<organism evidence="6 7">
    <name type="scientific">Lithohypha guttulata</name>
    <dbReference type="NCBI Taxonomy" id="1690604"/>
    <lineage>
        <taxon>Eukaryota</taxon>
        <taxon>Fungi</taxon>
        <taxon>Dikarya</taxon>
        <taxon>Ascomycota</taxon>
        <taxon>Pezizomycotina</taxon>
        <taxon>Eurotiomycetes</taxon>
        <taxon>Chaetothyriomycetidae</taxon>
        <taxon>Chaetothyriales</taxon>
        <taxon>Trichomeriaceae</taxon>
        <taxon>Lithohypha</taxon>
    </lineage>
</organism>
<evidence type="ECO:0000259" key="4">
    <source>
        <dbReference type="Pfam" id="PF08164"/>
    </source>
</evidence>
<dbReference type="PANTHER" id="PTHR15565:SF0">
    <property type="entry name" value="PROTEIN AATF"/>
    <property type="match status" value="1"/>
</dbReference>
<evidence type="ECO:0000256" key="2">
    <source>
        <dbReference type="ARBA" id="ARBA00013850"/>
    </source>
</evidence>
<dbReference type="InterPro" id="IPR012617">
    <property type="entry name" value="AATF_C"/>
</dbReference>
<keyword evidence="7" id="KW-1185">Reference proteome</keyword>
<dbReference type="Pfam" id="PF08164">
    <property type="entry name" value="TRAUB"/>
    <property type="match status" value="1"/>
</dbReference>
<gene>
    <name evidence="6" type="primary">BFR2</name>
    <name evidence="6" type="ORF">LTR24_003979</name>
</gene>
<dbReference type="PANTHER" id="PTHR15565">
    <property type="entry name" value="AATF PROTEIN APOPTOSIS ANTAGONIZING TRANSCRIPTION FACTOR"/>
    <property type="match status" value="1"/>
</dbReference>
<comment type="similarity">
    <text evidence="1">Belongs to the AATF family.</text>
</comment>
<evidence type="ECO:0000256" key="3">
    <source>
        <dbReference type="SAM" id="MobiDB-lite"/>
    </source>
</evidence>
<feature type="region of interest" description="Disordered" evidence="3">
    <location>
        <begin position="271"/>
        <end position="290"/>
    </location>
</feature>
<dbReference type="Proteomes" id="UP001345013">
    <property type="component" value="Unassembled WGS sequence"/>
</dbReference>
<sequence>MSRLQRDVKALSIGKKKPRDYDPEDERIEGDDQSGSGSEVEGTTGGREHYEHVGKSRLRKPEGASLDSKYGAAAVSRAALTGEESDDQDPFAFQDDDKDPFAEVREGSLSAEDVSSDEEFGMTGVAESDAEQESIEDTDDTEIDDEDLSEADESEDENAAPRPVSVSAAEKDRAAIRAQLANTSVHLASGLSNAASDDAKKGQAVKRQYQTFDRLLDGRMKLQKGLNASDELAAQQTTTSFISDADAAIQEARDAAMRLFTTIGSFRDSIANAGGSESNPGKRKRASHADDADGLDSIWGSLEELEAESLPARQTTINRWSAKAKLSDPGRNAANVKPRFLDSSSHDDRLTAVLDTFIVSEQEKFFRSQHTEEQEDEEGTEVDTIPSYDDSVFYQSLLRDLITARSAASTNDISTSILPPRLHPSGNKQNRKTIDTKASKGRKIRYTVHDKLQNFMASEGDVGRDTAMWTERGKSEFFGSLLGQDRVLREGDGDEDMVDGEDVDGDGAEIEALRLFRT</sequence>
<feature type="compositionally biased region" description="Acidic residues" evidence="3">
    <location>
        <begin position="128"/>
        <end position="158"/>
    </location>
</feature>
<feature type="region of interest" description="Disordered" evidence="3">
    <location>
        <begin position="414"/>
        <end position="440"/>
    </location>
</feature>
<feature type="region of interest" description="Disordered" evidence="3">
    <location>
        <begin position="1"/>
        <end position="171"/>
    </location>
</feature>
<feature type="domain" description="Apoptosis-antagonizing transcription factor C-terminal" evidence="4">
    <location>
        <begin position="394"/>
        <end position="482"/>
    </location>
</feature>
<evidence type="ECO:0000313" key="7">
    <source>
        <dbReference type="Proteomes" id="UP001345013"/>
    </source>
</evidence>
<protein>
    <recommendedName>
        <fullName evidence="2">Protein BFR2</fullName>
    </recommendedName>
</protein>
<reference evidence="6 7" key="1">
    <citation type="submission" date="2023-08" db="EMBL/GenBank/DDBJ databases">
        <title>Black Yeasts Isolated from many extreme environments.</title>
        <authorList>
            <person name="Coleine C."/>
            <person name="Stajich J.E."/>
            <person name="Selbmann L."/>
        </authorList>
    </citation>
    <scope>NUCLEOTIDE SEQUENCE [LARGE SCALE GENOMIC DNA]</scope>
    <source>
        <strain evidence="6 7">CCFEE 5885</strain>
    </source>
</reference>